<dbReference type="RefSeq" id="WP_027841256.1">
    <property type="nucleotide sequence ID" value="NZ_LMTZ01000137.1"/>
</dbReference>
<name>A0A0V7ZH03_9CYAN</name>
<comment type="caution">
    <text evidence="2">The sequence shown here is derived from an EMBL/GenBank/DDBJ whole genome shotgun (WGS) entry which is preliminary data.</text>
</comment>
<keyword evidence="3" id="KW-1185">Reference proteome</keyword>
<evidence type="ECO:0000256" key="1">
    <source>
        <dbReference type="SAM" id="Coils"/>
    </source>
</evidence>
<evidence type="ECO:0000313" key="3">
    <source>
        <dbReference type="Proteomes" id="UP000053372"/>
    </source>
</evidence>
<feature type="coiled-coil region" evidence="1">
    <location>
        <begin position="38"/>
        <end position="72"/>
    </location>
</feature>
<proteinExistence type="predicted"/>
<evidence type="ECO:0000313" key="2">
    <source>
        <dbReference type="EMBL" id="KST63510.1"/>
    </source>
</evidence>
<dbReference type="OrthoDB" id="489940at2"/>
<dbReference type="Proteomes" id="UP000053372">
    <property type="component" value="Unassembled WGS sequence"/>
</dbReference>
<protein>
    <submittedName>
        <fullName evidence="2">Uncharacterized protein</fullName>
    </submittedName>
</protein>
<reference evidence="2 3" key="1">
    <citation type="journal article" date="2015" name="Genome Announc.">
        <title>Draft Genome of the Euendolithic (true boring) Cyanobacterium Mastigocoleus testarum strain BC008.</title>
        <authorList>
            <person name="Guida B.S."/>
            <person name="Garcia-Pichel F."/>
        </authorList>
    </citation>
    <scope>NUCLEOTIDE SEQUENCE [LARGE SCALE GENOMIC DNA]</scope>
    <source>
        <strain evidence="2 3">BC008</strain>
    </source>
</reference>
<sequence>MRKNRVWKKHGIKIVFGTVCVVGLFVSRDDIANNIAMTNRVKAEVSASNDRLSRLERQRADEKREAKIAEQRYEKCLPVVGKVRRRGRHYFVGLKKDQLITDRISGAPLVRGTVVCDAFGVTGVLNEEGRVSAVAFTGNRDLVARRTKRFRRQQYSMPVVGDVSYKNGGSNESR</sequence>
<dbReference type="EMBL" id="LMTZ01000137">
    <property type="protein sequence ID" value="KST63510.1"/>
    <property type="molecule type" value="Genomic_DNA"/>
</dbReference>
<dbReference type="AlphaFoldDB" id="A0A0V7ZH03"/>
<organism evidence="2 3">
    <name type="scientific">Mastigocoleus testarum BC008</name>
    <dbReference type="NCBI Taxonomy" id="371196"/>
    <lineage>
        <taxon>Bacteria</taxon>
        <taxon>Bacillati</taxon>
        <taxon>Cyanobacteriota</taxon>
        <taxon>Cyanophyceae</taxon>
        <taxon>Nostocales</taxon>
        <taxon>Hapalosiphonaceae</taxon>
        <taxon>Mastigocoleus</taxon>
    </lineage>
</organism>
<keyword evidence="1" id="KW-0175">Coiled coil</keyword>
<gene>
    <name evidence="2" type="ORF">BC008_13685</name>
</gene>
<accession>A0A0V7ZH03</accession>